<dbReference type="RefSeq" id="WP_187244250.1">
    <property type="nucleotide sequence ID" value="NZ_BAAAOK010000005.1"/>
</dbReference>
<reference evidence="3 4" key="1">
    <citation type="submission" date="2020-06" db="EMBL/GenBank/DDBJ databases">
        <title>Actinomadura xiongansis sp. nov., isolated from soil of Baiyangdian.</title>
        <authorList>
            <person name="Zhang X."/>
        </authorList>
    </citation>
    <scope>NUCLEOTIDE SEQUENCE [LARGE SCALE GENOMIC DNA]</scope>
    <source>
        <strain evidence="3 4">HBUM206468</strain>
    </source>
</reference>
<dbReference type="PANTHER" id="PTHR21240">
    <property type="entry name" value="2-AMINO-3-CARBOXYLMUCONATE-6-SEMIALDEHYDE DECARBOXYLASE"/>
    <property type="match status" value="1"/>
</dbReference>
<dbReference type="PANTHER" id="PTHR21240:SF28">
    <property type="entry name" value="ISO-OROTATE DECARBOXYLASE (EUROFUNG)"/>
    <property type="match status" value="1"/>
</dbReference>
<accession>A0ABR7LQV3</accession>
<feature type="domain" description="Amidohydrolase-related" evidence="2">
    <location>
        <begin position="21"/>
        <end position="313"/>
    </location>
</feature>
<evidence type="ECO:0000313" key="3">
    <source>
        <dbReference type="EMBL" id="MBC6467228.1"/>
    </source>
</evidence>
<protein>
    <submittedName>
        <fullName evidence="3">Amidohydrolase family protein</fullName>
    </submittedName>
</protein>
<name>A0ABR7LQV3_9ACTN</name>
<evidence type="ECO:0000256" key="1">
    <source>
        <dbReference type="ARBA" id="ARBA00023239"/>
    </source>
</evidence>
<comment type="caution">
    <text evidence="3">The sequence shown here is derived from an EMBL/GenBank/DDBJ whole genome shotgun (WGS) entry which is preliminary data.</text>
</comment>
<evidence type="ECO:0000259" key="2">
    <source>
        <dbReference type="Pfam" id="PF04909"/>
    </source>
</evidence>
<dbReference type="Pfam" id="PF04909">
    <property type="entry name" value="Amidohydro_2"/>
    <property type="match status" value="1"/>
</dbReference>
<evidence type="ECO:0000313" key="4">
    <source>
        <dbReference type="Proteomes" id="UP000805614"/>
    </source>
</evidence>
<dbReference type="EMBL" id="JABVEC010000012">
    <property type="protein sequence ID" value="MBC6467228.1"/>
    <property type="molecule type" value="Genomic_DNA"/>
</dbReference>
<dbReference type="InterPro" id="IPR032465">
    <property type="entry name" value="ACMSD"/>
</dbReference>
<dbReference type="SUPFAM" id="SSF51556">
    <property type="entry name" value="Metallo-dependent hydrolases"/>
    <property type="match status" value="1"/>
</dbReference>
<dbReference type="Gene3D" id="3.20.20.140">
    <property type="entry name" value="Metal-dependent hydrolases"/>
    <property type="match status" value="1"/>
</dbReference>
<gene>
    <name evidence="3" type="ORF">HKK74_17200</name>
</gene>
<keyword evidence="4" id="KW-1185">Reference proteome</keyword>
<keyword evidence="1" id="KW-0456">Lyase</keyword>
<dbReference type="InterPro" id="IPR006680">
    <property type="entry name" value="Amidohydro-rel"/>
</dbReference>
<organism evidence="3 4">
    <name type="scientific">Actinomadura alba</name>
    <dbReference type="NCBI Taxonomy" id="406431"/>
    <lineage>
        <taxon>Bacteria</taxon>
        <taxon>Bacillati</taxon>
        <taxon>Actinomycetota</taxon>
        <taxon>Actinomycetes</taxon>
        <taxon>Streptosporangiales</taxon>
        <taxon>Thermomonosporaceae</taxon>
        <taxon>Actinomadura</taxon>
    </lineage>
</organism>
<dbReference type="Proteomes" id="UP000805614">
    <property type="component" value="Unassembled WGS sequence"/>
</dbReference>
<proteinExistence type="predicted"/>
<sequence length="343" mass="36325">MTTLDTDRSLAAAPAARRGVIDVHAHWLPQELFGLPPGSPVPPLNARGEELHLGDIPLSIAASAMSDPDRVLAETDRAGLGARVLSAPPFAFPVVADPGVGEYVGRFNEALTRLCHDSHGRLLGLGLVSLHDPTAARAEMKAIAASAVVRGVAVPPLVGATSFDEGPLHEVARIAAELDLAMLVHPMQLPRPEWRSYYLANLIGNPTETATAIASCVLGGVTETLPSLRICFVHGGGCAPALLGRWRHGWEQRADAGAGTGRTPHEGFRDLWFDTLTHDGPALQLLRSKADPDRLLCGSDYPFDMGVDRPQDLPVSEGIGAEAMEAGARRFLDLPVLGSDNDA</sequence>
<dbReference type="InterPro" id="IPR032466">
    <property type="entry name" value="Metal_Hydrolase"/>
</dbReference>